<keyword evidence="2" id="KW-1185">Reference proteome</keyword>
<evidence type="ECO:0000313" key="2">
    <source>
        <dbReference type="Proteomes" id="UP000305792"/>
    </source>
</evidence>
<reference evidence="1 2" key="1">
    <citation type="journal article" date="2018" name="Int. J. Syst. Evol. Microbiol.">
        <title>Glycomyces paridis sp. nov., isolated from the medicinal plant Paris polyphylla.</title>
        <authorList>
            <person name="Fang X.M."/>
            <person name="Bai J.L."/>
            <person name="Su J."/>
            <person name="Zhao L.L."/>
            <person name="Liu H.Y."/>
            <person name="Ma B.P."/>
            <person name="Zhang Y.Q."/>
            <person name="Yu L.Y."/>
        </authorList>
    </citation>
    <scope>NUCLEOTIDE SEQUENCE [LARGE SCALE GENOMIC DNA]</scope>
    <source>
        <strain evidence="1 2">CPCC 204357</strain>
    </source>
</reference>
<proteinExistence type="predicted"/>
<dbReference type="OrthoDB" id="3206885at2"/>
<name>A0A4S8NWT2_9ACTN</name>
<dbReference type="RefSeq" id="WP_136532296.1">
    <property type="nucleotide sequence ID" value="NZ_STGX01000024.1"/>
</dbReference>
<accession>A0A4S8NWT2</accession>
<gene>
    <name evidence="1" type="ORF">E9998_24095</name>
</gene>
<evidence type="ECO:0000313" key="1">
    <source>
        <dbReference type="EMBL" id="THV22103.1"/>
    </source>
</evidence>
<dbReference type="EMBL" id="STGX01000024">
    <property type="protein sequence ID" value="THV22103.1"/>
    <property type="molecule type" value="Genomic_DNA"/>
</dbReference>
<organism evidence="1 2">
    <name type="scientific">Glycomyces paridis</name>
    <dbReference type="NCBI Taxonomy" id="2126555"/>
    <lineage>
        <taxon>Bacteria</taxon>
        <taxon>Bacillati</taxon>
        <taxon>Actinomycetota</taxon>
        <taxon>Actinomycetes</taxon>
        <taxon>Glycomycetales</taxon>
        <taxon>Glycomycetaceae</taxon>
        <taxon>Glycomyces</taxon>
    </lineage>
</organism>
<dbReference type="AlphaFoldDB" id="A0A4S8NWT2"/>
<sequence>MKPTLPDPIFPMTHIPNQYWYEQVRSRGEFCRFIPTGFSYNDHDFAAATGYVLAASAGLARAQNPTEVDRCLTNAIGEVQTAIWHHHADEHGRHSSALDLSMFQAFMAALTRRAAQTTLDSYKAGHPSWRDSWALLHGLTAVLPPGPAERAEKLREGLVTELGDDATGALPAWCGTPPTPCGQIRWARDGYGGRLALFIETSDPITGRQAVYLIDFDAASTGTLVQAGEHPSLAAATAAWKAALPHAEGVTEPTPVTDGNQIAFLDYVHDPVHRTGPEQVEAIMTEFWRAQRRMADAIAWLGVDGITGPIRRDLTEPCETGGDIAAFAIWLDHHGARYSPEDIAWFVEFWTRYATPGSQRCVAPERVEGRRSSGFFWDHTDAVLEQVLAMLPLWTRYCAERDNLLVRLTTKAMAALPATIDDLDIPEHKRRHC</sequence>
<comment type="caution">
    <text evidence="1">The sequence shown here is derived from an EMBL/GenBank/DDBJ whole genome shotgun (WGS) entry which is preliminary data.</text>
</comment>
<protein>
    <submittedName>
        <fullName evidence="1">Uncharacterized protein</fullName>
    </submittedName>
</protein>
<dbReference type="Proteomes" id="UP000305792">
    <property type="component" value="Unassembled WGS sequence"/>
</dbReference>